<keyword evidence="1" id="KW-1185">Reference proteome</keyword>
<evidence type="ECO:0000313" key="1">
    <source>
        <dbReference type="Proteomes" id="UP001652660"/>
    </source>
</evidence>
<accession>A0ABM4UQX8</accession>
<evidence type="ECO:0000313" key="2">
    <source>
        <dbReference type="RefSeq" id="XP_071909687.1"/>
    </source>
</evidence>
<reference evidence="2" key="1">
    <citation type="submission" date="2025-08" db="UniProtKB">
        <authorList>
            <consortium name="RefSeq"/>
        </authorList>
    </citation>
    <scope>IDENTIFICATION</scope>
    <source>
        <tissue evidence="2">Leaves</tissue>
    </source>
</reference>
<protein>
    <submittedName>
        <fullName evidence="2">Uncharacterized mitochondrial protein AtMg00310-like</fullName>
    </submittedName>
</protein>
<organism evidence="1 2">
    <name type="scientific">Coffea arabica</name>
    <name type="common">Arabian coffee</name>
    <dbReference type="NCBI Taxonomy" id="13443"/>
    <lineage>
        <taxon>Eukaryota</taxon>
        <taxon>Viridiplantae</taxon>
        <taxon>Streptophyta</taxon>
        <taxon>Embryophyta</taxon>
        <taxon>Tracheophyta</taxon>
        <taxon>Spermatophyta</taxon>
        <taxon>Magnoliopsida</taxon>
        <taxon>eudicotyledons</taxon>
        <taxon>Gunneridae</taxon>
        <taxon>Pentapetalae</taxon>
        <taxon>asterids</taxon>
        <taxon>lamiids</taxon>
        <taxon>Gentianales</taxon>
        <taxon>Rubiaceae</taxon>
        <taxon>Ixoroideae</taxon>
        <taxon>Gardenieae complex</taxon>
        <taxon>Bertiereae - Coffeeae clade</taxon>
        <taxon>Coffeeae</taxon>
        <taxon>Coffea</taxon>
    </lineage>
</organism>
<name>A0ABM4UQX8_COFAR</name>
<dbReference type="GeneID" id="140008727"/>
<sequence>MDARRVHWFSRDKLCYPIAEGGLGFKSFDNMCSAFTCKLWWWLRANDSIWAKFMHQKYVKRVHPNKAAVCRPSLSWRRLVTIREMVERQIRWCLGRGFVDFWHDRWLGKETVAERVGVHDPTNMLAAEFVVHNEWNVSKLL</sequence>
<gene>
    <name evidence="2" type="primary">LOC140008727</name>
</gene>
<proteinExistence type="predicted"/>
<dbReference type="RefSeq" id="XP_071909687.1">
    <property type="nucleotide sequence ID" value="XM_072053586.1"/>
</dbReference>
<dbReference type="Proteomes" id="UP001652660">
    <property type="component" value="Chromosome 6c"/>
</dbReference>